<dbReference type="RefSeq" id="WP_091834564.1">
    <property type="nucleotide sequence ID" value="NZ_FNZK01000021.1"/>
</dbReference>
<dbReference type="CDD" id="cd00761">
    <property type="entry name" value="Glyco_tranf_GTA_type"/>
    <property type="match status" value="1"/>
</dbReference>
<keyword evidence="3" id="KW-1185">Reference proteome</keyword>
<evidence type="ECO:0000313" key="2">
    <source>
        <dbReference type="EMBL" id="SEJ87798.1"/>
    </source>
</evidence>
<reference evidence="2 3" key="1">
    <citation type="submission" date="2016-10" db="EMBL/GenBank/DDBJ databases">
        <authorList>
            <person name="de Groot N.N."/>
        </authorList>
    </citation>
    <scope>NUCLEOTIDE SEQUENCE [LARGE SCALE GENOMIC DNA]</scope>
    <source>
        <strain evidence="2 3">DSM 2179</strain>
    </source>
</reference>
<evidence type="ECO:0000313" key="3">
    <source>
        <dbReference type="Proteomes" id="UP000199662"/>
    </source>
</evidence>
<dbReference type="Proteomes" id="UP000199662">
    <property type="component" value="Unassembled WGS sequence"/>
</dbReference>
<accession>A0A1H7CDR7</accession>
<dbReference type="PANTHER" id="PTHR22916">
    <property type="entry name" value="GLYCOSYLTRANSFERASE"/>
    <property type="match status" value="1"/>
</dbReference>
<dbReference type="AlphaFoldDB" id="A0A1H7CDR7"/>
<dbReference type="InterPro" id="IPR001173">
    <property type="entry name" value="Glyco_trans_2-like"/>
</dbReference>
<gene>
    <name evidence="2" type="ORF">SAMN05660742_12140</name>
</gene>
<dbReference type="Gene3D" id="3.90.550.10">
    <property type="entry name" value="Spore Coat Polysaccharide Biosynthesis Protein SpsA, Chain A"/>
    <property type="match status" value="1"/>
</dbReference>
<dbReference type="PANTHER" id="PTHR22916:SF3">
    <property type="entry name" value="UDP-GLCNAC:BETAGAL BETA-1,3-N-ACETYLGLUCOSAMINYLTRANSFERASE-LIKE PROTEIN 1"/>
    <property type="match status" value="1"/>
</dbReference>
<protein>
    <submittedName>
        <fullName evidence="2">Glycosyl transferase family 2</fullName>
    </submittedName>
</protein>
<name>A0A1H7CDR7_9FIRM</name>
<dbReference type="SUPFAM" id="SSF53448">
    <property type="entry name" value="Nucleotide-diphospho-sugar transferases"/>
    <property type="match status" value="1"/>
</dbReference>
<evidence type="ECO:0000259" key="1">
    <source>
        <dbReference type="Pfam" id="PF00535"/>
    </source>
</evidence>
<proteinExistence type="predicted"/>
<sequence>MEISVIVPIYNAEKYLKQCLDSLLQQTFEDIEIICINDGSTDGTDHILKLYKEKDARIRVYKHVDCGAGASRNWGITLARGKYLAILDADDFFENDFLEKMYVTAENTQADIVICNFTWYDDVLGKDKENLLYVDQSILINQPFSGEDIFDKVYDYQIFCGAAWNKLYRKEFIQQLGIYFLESRKCESCEDMFFTSMASILAKNLIIVKDCLVHYRVNLEGAVSAKRYDKFKESPYYAVLAVYHELLKRDLYDRLINVFSSFVVKHLSYYFGEMRGENRAWFYDCMREQWLKNCGINENHECYLYDNAIVYGKYLETKIFSYDEYKHVNKFKKEKIFDFVMKILMNRGERELVIWGKGEEGIFWRNTLIDGGFVKACKFVDINSSDSSEKIDALLHNQKKYYVLVSPLKYYGSIEKFLVECEYENIMDYIYVHKKIEANTDLYTDLLGNQIVGQGNLEIHFYGANNLIEFEKGFEIENGILEVYGDNNKIKFGTDVKIKTGFRMLIFGEATAVFHSNIVVNNFVTVYMLTNRSFDAFTDIAEQKKIVI</sequence>
<keyword evidence="2" id="KW-0808">Transferase</keyword>
<dbReference type="Pfam" id="PF00535">
    <property type="entry name" value="Glycos_transf_2"/>
    <property type="match status" value="1"/>
</dbReference>
<dbReference type="InterPro" id="IPR029044">
    <property type="entry name" value="Nucleotide-diphossugar_trans"/>
</dbReference>
<feature type="domain" description="Glycosyltransferase 2-like" evidence="1">
    <location>
        <begin position="4"/>
        <end position="176"/>
    </location>
</feature>
<organism evidence="2 3">
    <name type="scientific">Propionispira arboris</name>
    <dbReference type="NCBI Taxonomy" id="84035"/>
    <lineage>
        <taxon>Bacteria</taxon>
        <taxon>Bacillati</taxon>
        <taxon>Bacillota</taxon>
        <taxon>Negativicutes</taxon>
        <taxon>Selenomonadales</taxon>
        <taxon>Selenomonadaceae</taxon>
        <taxon>Propionispira</taxon>
    </lineage>
</organism>
<dbReference type="EMBL" id="FNZK01000021">
    <property type="protein sequence ID" value="SEJ87798.1"/>
    <property type="molecule type" value="Genomic_DNA"/>
</dbReference>
<dbReference type="GO" id="GO:0016758">
    <property type="term" value="F:hexosyltransferase activity"/>
    <property type="evidence" value="ECO:0007669"/>
    <property type="project" value="UniProtKB-ARBA"/>
</dbReference>
<dbReference type="STRING" id="84035.SAMN05660742_12140"/>